<keyword evidence="5" id="KW-1185">Reference proteome</keyword>
<proteinExistence type="predicted"/>
<evidence type="ECO:0000313" key="5">
    <source>
        <dbReference type="Proteomes" id="UP000613113"/>
    </source>
</evidence>
<dbReference type="InterPro" id="IPR029056">
    <property type="entry name" value="Ribokinase-like"/>
</dbReference>
<protein>
    <recommendedName>
        <fullName evidence="2">hydroxymethylpyrimidine kinase</fullName>
        <ecNumber evidence="2">2.7.1.49</ecNumber>
    </recommendedName>
</protein>
<dbReference type="PANTHER" id="PTHR20858:SF17">
    <property type="entry name" value="HYDROXYMETHYLPYRIMIDINE_PHOSPHOMETHYLPYRIMIDINE KINASE THI20-RELATED"/>
    <property type="match status" value="1"/>
</dbReference>
<accession>A0ABR6YNQ8</accession>
<dbReference type="Pfam" id="PF08543">
    <property type="entry name" value="Phos_pyr_kin"/>
    <property type="match status" value="1"/>
</dbReference>
<evidence type="ECO:0000256" key="1">
    <source>
        <dbReference type="ARBA" id="ARBA00004948"/>
    </source>
</evidence>
<dbReference type="GO" id="GO:0016301">
    <property type="term" value="F:kinase activity"/>
    <property type="evidence" value="ECO:0007669"/>
    <property type="project" value="UniProtKB-KW"/>
</dbReference>
<name>A0ABR6YNQ8_9BURK</name>
<dbReference type="PANTHER" id="PTHR20858">
    <property type="entry name" value="PHOSPHOMETHYLPYRIMIDINE KINASE"/>
    <property type="match status" value="1"/>
</dbReference>
<dbReference type="InterPro" id="IPR004399">
    <property type="entry name" value="HMP/HMP-P_kinase_dom"/>
</dbReference>
<evidence type="ECO:0000256" key="2">
    <source>
        <dbReference type="ARBA" id="ARBA00012135"/>
    </source>
</evidence>
<keyword evidence="4" id="KW-0808">Transferase</keyword>
<dbReference type="CDD" id="cd01169">
    <property type="entry name" value="HMPP_kinase"/>
    <property type="match status" value="1"/>
</dbReference>
<dbReference type="InterPro" id="IPR013749">
    <property type="entry name" value="PM/HMP-P_kinase-1"/>
</dbReference>
<dbReference type="Proteomes" id="UP000613113">
    <property type="component" value="Unassembled WGS sequence"/>
</dbReference>
<keyword evidence="4" id="KW-0418">Kinase</keyword>
<dbReference type="EMBL" id="JACOGC010000003">
    <property type="protein sequence ID" value="MBC3885517.1"/>
    <property type="molecule type" value="Genomic_DNA"/>
</dbReference>
<sequence length="285" mass="30195">MATAKAVLQRPCVLVFAGHDPSGGAGIQADIEAIAAQGAHALPVITALTVQDNDHAYAVHAVDAQIILQQAMTLIAKIPVSAVKVGIVAHTKNAMALASLIQKMKLQQPDLPVVVDTVLGSGKGDSLSLDDAVAAIQPLLKVATLLTPNLPELQRLSPSAADRTAQIEGLMQQVSADILLKGGHGTEQDVINHWYRHRHWEMPQTWQWPRLYGEFHGSGCTLAAAIAGQLACGQSMEQALTLAQQYTQSCLAQAYRIAAGQQIPQRSPAPACSADDTAMLNMRGT</sequence>
<evidence type="ECO:0000313" key="4">
    <source>
        <dbReference type="EMBL" id="MBC3885517.1"/>
    </source>
</evidence>
<dbReference type="RefSeq" id="WP_186863069.1">
    <property type="nucleotide sequence ID" value="NZ_JACOGC010000003.1"/>
</dbReference>
<comment type="caution">
    <text evidence="4">The sequence shown here is derived from an EMBL/GenBank/DDBJ whole genome shotgun (WGS) entry which is preliminary data.</text>
</comment>
<feature type="domain" description="Pyridoxamine kinase/Phosphomethylpyrimidine kinase" evidence="3">
    <location>
        <begin position="20"/>
        <end position="261"/>
    </location>
</feature>
<dbReference type="Gene3D" id="3.40.1190.20">
    <property type="match status" value="1"/>
</dbReference>
<dbReference type="SUPFAM" id="SSF53613">
    <property type="entry name" value="Ribokinase-like"/>
    <property type="match status" value="1"/>
</dbReference>
<reference evidence="4 5" key="1">
    <citation type="submission" date="2020-08" db="EMBL/GenBank/DDBJ databases">
        <title>Novel species isolated from subtropical streams in China.</title>
        <authorList>
            <person name="Lu H."/>
        </authorList>
    </citation>
    <scope>NUCLEOTIDE SEQUENCE [LARGE SCALE GENOMIC DNA]</scope>
    <source>
        <strain evidence="4 5">FT31W</strain>
    </source>
</reference>
<gene>
    <name evidence="4" type="ORF">H8K27_10285</name>
</gene>
<organism evidence="4 5">
    <name type="scientific">Undibacterium griseum</name>
    <dbReference type="NCBI Taxonomy" id="2762295"/>
    <lineage>
        <taxon>Bacteria</taxon>
        <taxon>Pseudomonadati</taxon>
        <taxon>Pseudomonadota</taxon>
        <taxon>Betaproteobacteria</taxon>
        <taxon>Burkholderiales</taxon>
        <taxon>Oxalobacteraceae</taxon>
        <taxon>Undibacterium</taxon>
    </lineage>
</organism>
<evidence type="ECO:0000259" key="3">
    <source>
        <dbReference type="Pfam" id="PF08543"/>
    </source>
</evidence>
<comment type="pathway">
    <text evidence="1">Cofactor biosynthesis; thiamine diphosphate biosynthesis.</text>
</comment>
<dbReference type="EC" id="2.7.1.49" evidence="2"/>